<dbReference type="EMBL" id="AP025730">
    <property type="protein sequence ID" value="BDI07023.1"/>
    <property type="molecule type" value="Genomic_DNA"/>
</dbReference>
<evidence type="ECO:0000259" key="1">
    <source>
        <dbReference type="SMART" id="SM00477"/>
    </source>
</evidence>
<sequence length="251" mass="26493">MGVVLALTGCGGSGADPAAAPVELATVVTLDHGGFRLRYDCAANTTLRFEYLLGTDTGQAARTDLFTLNDPALPAGCGQQLSAGSYWSVQPGWDRGHLVTANHMDATDELMAATFHMTNIVPQRSLLNQGIWQQTEEIAECHRDLAPVQVVGGVVYDDVANDHFVASHGIRTPDWFWKVLVTTDAAGAVQVIAWLIPNRDDLAGLDAYLVSVAELEARVGAGQVDLPGMSAAVKSGRPAVSWPLPTGCGLG</sequence>
<keyword evidence="4" id="KW-1185">Reference proteome</keyword>
<dbReference type="Gene3D" id="3.40.570.10">
    <property type="entry name" value="Extracellular Endonuclease, subunit A"/>
    <property type="match status" value="1"/>
</dbReference>
<dbReference type="InterPro" id="IPR020821">
    <property type="entry name" value="ENPP1-3/EXOG-like_nuc-like"/>
</dbReference>
<dbReference type="Pfam" id="PF01223">
    <property type="entry name" value="Endonuclease_NS"/>
    <property type="match status" value="1"/>
</dbReference>
<dbReference type="Proteomes" id="UP001057498">
    <property type="component" value="Chromosome"/>
</dbReference>
<dbReference type="SMART" id="SM00477">
    <property type="entry name" value="NUC"/>
    <property type="match status" value="1"/>
</dbReference>
<gene>
    <name evidence="3" type="primary">nucA</name>
    <name evidence="3" type="ORF">CATMQ487_39930</name>
</gene>
<evidence type="ECO:0000313" key="4">
    <source>
        <dbReference type="Proteomes" id="UP001057498"/>
    </source>
</evidence>
<feature type="domain" description="ENPP1-3/EXOG-like endonuclease/phosphodiesterase" evidence="1">
    <location>
        <begin position="36"/>
        <end position="232"/>
    </location>
</feature>
<dbReference type="PANTHER" id="PTHR13966:SF5">
    <property type="entry name" value="ENDONUCLEASE G, MITOCHONDRIAL"/>
    <property type="match status" value="1"/>
</dbReference>
<dbReference type="GO" id="GO:0004519">
    <property type="term" value="F:endonuclease activity"/>
    <property type="evidence" value="ECO:0007669"/>
    <property type="project" value="UniProtKB-KW"/>
</dbReference>
<dbReference type="InterPro" id="IPR040255">
    <property type="entry name" value="Non-specific_endonuclease"/>
</dbReference>
<accession>A0ABM7YR34</accession>
<feature type="domain" description="DNA/RNA non-specific endonuclease/pyrophosphatase/phosphodiesterase" evidence="2">
    <location>
        <begin position="31"/>
        <end position="232"/>
    </location>
</feature>
<dbReference type="PANTHER" id="PTHR13966">
    <property type="entry name" value="ENDONUCLEASE RELATED"/>
    <property type="match status" value="1"/>
</dbReference>
<dbReference type="SUPFAM" id="SSF54060">
    <property type="entry name" value="His-Me finger endonucleases"/>
    <property type="match status" value="1"/>
</dbReference>
<dbReference type="InterPro" id="IPR044925">
    <property type="entry name" value="His-Me_finger_sf"/>
</dbReference>
<dbReference type="InterPro" id="IPR001604">
    <property type="entry name" value="Endo_G_ENPP1-like_dom"/>
</dbReference>
<dbReference type="InterPro" id="IPR044929">
    <property type="entry name" value="DNA/RNA_non-sp_Endonuclease_sf"/>
</dbReference>
<name>A0ABM7YR34_9BURK</name>
<evidence type="ECO:0000259" key="2">
    <source>
        <dbReference type="SMART" id="SM00892"/>
    </source>
</evidence>
<proteinExistence type="predicted"/>
<dbReference type="SMART" id="SM00892">
    <property type="entry name" value="Endonuclease_NS"/>
    <property type="match status" value="1"/>
</dbReference>
<organism evidence="3 4">
    <name type="scientific">Sphaerotilus microaerophilus</name>
    <dbReference type="NCBI Taxonomy" id="2914710"/>
    <lineage>
        <taxon>Bacteria</taxon>
        <taxon>Pseudomonadati</taxon>
        <taxon>Pseudomonadota</taxon>
        <taxon>Betaproteobacteria</taxon>
        <taxon>Burkholderiales</taxon>
        <taxon>Sphaerotilaceae</taxon>
        <taxon>Sphaerotilus</taxon>
    </lineage>
</organism>
<reference evidence="3" key="1">
    <citation type="submission" date="2022-04" db="EMBL/GenBank/DDBJ databases">
        <title>Whole genome sequence of Sphaerotilus sp. FB-5.</title>
        <authorList>
            <person name="Takeda M."/>
            <person name="Narihara S."/>
            <person name="Akimoto M."/>
            <person name="Akimoto R."/>
            <person name="Nishiyashiki S."/>
            <person name="Murakami T."/>
        </authorList>
    </citation>
    <scope>NUCLEOTIDE SEQUENCE</scope>
    <source>
        <strain evidence="3">FB-5</strain>
    </source>
</reference>
<keyword evidence="3" id="KW-0540">Nuclease</keyword>
<evidence type="ECO:0000313" key="3">
    <source>
        <dbReference type="EMBL" id="BDI07023.1"/>
    </source>
</evidence>
<keyword evidence="3" id="KW-0378">Hydrolase</keyword>
<protein>
    <submittedName>
        <fullName evidence="3">Endonuclease</fullName>
    </submittedName>
</protein>
<keyword evidence="3" id="KW-0255">Endonuclease</keyword>